<dbReference type="GO" id="GO:0001042">
    <property type="term" value="F:RNA polymerase I core binding"/>
    <property type="evidence" value="ECO:0007669"/>
    <property type="project" value="TreeGrafter"/>
</dbReference>
<feature type="compositionally biased region" description="Basic and acidic residues" evidence="2">
    <location>
        <begin position="866"/>
        <end position="877"/>
    </location>
</feature>
<feature type="region of interest" description="Disordered" evidence="2">
    <location>
        <begin position="542"/>
        <end position="670"/>
    </location>
</feature>
<feature type="domain" description="XPG-I" evidence="3">
    <location>
        <begin position="122"/>
        <end position="189"/>
    </location>
</feature>
<feature type="compositionally biased region" description="Basic and acidic residues" evidence="2">
    <location>
        <begin position="545"/>
        <end position="567"/>
    </location>
</feature>
<dbReference type="EMBL" id="PUHQ01000014">
    <property type="protein sequence ID" value="KAG0664396.1"/>
    <property type="molecule type" value="Genomic_DNA"/>
</dbReference>
<feature type="region of interest" description="Disordered" evidence="2">
    <location>
        <begin position="682"/>
        <end position="919"/>
    </location>
</feature>
<evidence type="ECO:0000256" key="1">
    <source>
        <dbReference type="ARBA" id="ARBA00010098"/>
    </source>
</evidence>
<comment type="caution">
    <text evidence="4">The sequence shown here is derived from an EMBL/GenBank/DDBJ whole genome shotgun (WGS) entry which is preliminary data.</text>
</comment>
<dbReference type="InterPro" id="IPR006084">
    <property type="entry name" value="XPG/Rad2"/>
</dbReference>
<gene>
    <name evidence="4" type="ORF">C6P46_001441</name>
</gene>
<feature type="region of interest" description="Disordered" evidence="2">
    <location>
        <begin position="1668"/>
        <end position="1759"/>
    </location>
</feature>
<dbReference type="GO" id="GO:0006361">
    <property type="term" value="P:transcription initiation at RNA polymerase I promoter"/>
    <property type="evidence" value="ECO:0007669"/>
    <property type="project" value="InterPro"/>
</dbReference>
<dbReference type="PANTHER" id="PTHR12790">
    <property type="entry name" value="TRANSCRIPTION INITIATION FACTOR IA RRN3"/>
    <property type="match status" value="1"/>
</dbReference>
<dbReference type="PANTHER" id="PTHR12790:SF0">
    <property type="entry name" value="RNA POLYMERASE I-SPECIFIC TRANSCRIPTION INITIATION FACTOR RRN3-RELATED"/>
    <property type="match status" value="1"/>
</dbReference>
<dbReference type="InterPro" id="IPR036279">
    <property type="entry name" value="5-3_exonuclease_C_sf"/>
</dbReference>
<feature type="region of interest" description="Disordered" evidence="2">
    <location>
        <begin position="1187"/>
        <end position="1261"/>
    </location>
</feature>
<name>A0A9P6W4J4_RHOMI</name>
<dbReference type="InterPro" id="IPR006086">
    <property type="entry name" value="XPG-I_dom"/>
</dbReference>
<dbReference type="Pfam" id="PF00867">
    <property type="entry name" value="XPG_I"/>
    <property type="match status" value="1"/>
</dbReference>
<feature type="region of interest" description="Disordered" evidence="2">
    <location>
        <begin position="1318"/>
        <end position="1345"/>
    </location>
</feature>
<reference evidence="4 5" key="1">
    <citation type="submission" date="2020-11" db="EMBL/GenBank/DDBJ databases">
        <title>Kefir isolates.</title>
        <authorList>
            <person name="Marcisauskas S."/>
            <person name="Kim Y."/>
            <person name="Blasche S."/>
        </authorList>
    </citation>
    <scope>NUCLEOTIDE SEQUENCE [LARGE SCALE GENOMIC DNA]</scope>
    <source>
        <strain evidence="4 5">KR</strain>
    </source>
</reference>
<feature type="compositionally biased region" description="Polar residues" evidence="2">
    <location>
        <begin position="648"/>
        <end position="658"/>
    </location>
</feature>
<dbReference type="Proteomes" id="UP000777482">
    <property type="component" value="Unassembled WGS sequence"/>
</dbReference>
<dbReference type="PRINTS" id="PR00853">
    <property type="entry name" value="XPGRADSUPER"/>
</dbReference>
<protein>
    <recommendedName>
        <fullName evidence="3">XPG-I domain-containing protein</fullName>
    </recommendedName>
</protein>
<dbReference type="InterPro" id="IPR007991">
    <property type="entry name" value="RNA_pol_I_trans_ini_fac_RRN3"/>
</dbReference>
<dbReference type="SUPFAM" id="SSF88723">
    <property type="entry name" value="PIN domain-like"/>
    <property type="match status" value="1"/>
</dbReference>
<evidence type="ECO:0000259" key="3">
    <source>
        <dbReference type="SMART" id="SM00484"/>
    </source>
</evidence>
<feature type="region of interest" description="Disordered" evidence="2">
    <location>
        <begin position="466"/>
        <end position="509"/>
    </location>
</feature>
<keyword evidence="5" id="KW-1185">Reference proteome</keyword>
<evidence type="ECO:0000256" key="2">
    <source>
        <dbReference type="SAM" id="MobiDB-lite"/>
    </source>
</evidence>
<dbReference type="GO" id="GO:0005634">
    <property type="term" value="C:nucleus"/>
    <property type="evidence" value="ECO:0007669"/>
    <property type="project" value="TreeGrafter"/>
</dbReference>
<feature type="compositionally biased region" description="Basic and acidic residues" evidence="2">
    <location>
        <begin position="484"/>
        <end position="500"/>
    </location>
</feature>
<feature type="compositionally biased region" description="Low complexity" evidence="2">
    <location>
        <begin position="783"/>
        <end position="794"/>
    </location>
</feature>
<dbReference type="GO" id="GO:0004518">
    <property type="term" value="F:nuclease activity"/>
    <property type="evidence" value="ECO:0007669"/>
    <property type="project" value="InterPro"/>
</dbReference>
<feature type="compositionally biased region" description="Basic and acidic residues" evidence="2">
    <location>
        <begin position="1187"/>
        <end position="1211"/>
    </location>
</feature>
<feature type="compositionally biased region" description="Low complexity" evidence="2">
    <location>
        <begin position="1674"/>
        <end position="1684"/>
    </location>
</feature>
<feature type="compositionally biased region" description="Acidic residues" evidence="2">
    <location>
        <begin position="1685"/>
        <end position="1707"/>
    </location>
</feature>
<dbReference type="OrthoDB" id="26970at2759"/>
<dbReference type="Gene3D" id="3.40.50.1010">
    <property type="entry name" value="5'-nuclease"/>
    <property type="match status" value="2"/>
</dbReference>
<accession>A0A9P6W4J4</accession>
<organism evidence="4 5">
    <name type="scientific">Rhodotorula mucilaginosa</name>
    <name type="common">Yeast</name>
    <name type="synonym">Rhodotorula rubra</name>
    <dbReference type="NCBI Taxonomy" id="5537"/>
    <lineage>
        <taxon>Eukaryota</taxon>
        <taxon>Fungi</taxon>
        <taxon>Dikarya</taxon>
        <taxon>Basidiomycota</taxon>
        <taxon>Pucciniomycotina</taxon>
        <taxon>Microbotryomycetes</taxon>
        <taxon>Sporidiobolales</taxon>
        <taxon>Sporidiobolaceae</taxon>
        <taxon>Rhodotorula</taxon>
    </lineage>
</organism>
<dbReference type="Pfam" id="PF05327">
    <property type="entry name" value="RRN3"/>
    <property type="match status" value="1"/>
</dbReference>
<dbReference type="InterPro" id="IPR016024">
    <property type="entry name" value="ARM-type_fold"/>
</dbReference>
<feature type="compositionally biased region" description="Low complexity" evidence="2">
    <location>
        <begin position="186"/>
        <end position="196"/>
    </location>
</feature>
<dbReference type="CDD" id="cd09870">
    <property type="entry name" value="PIN_YEN1"/>
    <property type="match status" value="1"/>
</dbReference>
<dbReference type="GO" id="GO:0001181">
    <property type="term" value="F:RNA polymerase I general transcription initiation factor activity"/>
    <property type="evidence" value="ECO:0007669"/>
    <property type="project" value="InterPro"/>
</dbReference>
<evidence type="ECO:0000313" key="4">
    <source>
        <dbReference type="EMBL" id="KAG0664396.1"/>
    </source>
</evidence>
<dbReference type="SMART" id="SM00484">
    <property type="entry name" value="XPGI"/>
    <property type="match status" value="1"/>
</dbReference>
<sequence length="1759" mass="191949">MGVPKLWDELEPGVQIKSWSQLVEPAFARPGIRGLRVGIDVPLWLFHSRTVVNQVDPETGLKMNLGPNADLRVLFYRALKFLENGVLACFVFDGPKKPKWKRDNHVQVYSTTPPHELQAMFKTLGMEYRVAPGEAEAELAAMHERGEIDAVLTDDVDTFLFGSPSLVVIRNPSKTLSANTSKKAQSRNAASQSSQSPPLPTPASPMATQHSTVPAGHNNALVVYSNADIIAKTGLGREELVLVALLSGADYDTKGSKRFGITIAVALAKAGYAKSLFEGIRRIQESEAATAFPASSQGALQRFFAEWRGEIANELRTNENQLFSRREAKLAAEFEASTSFPDMSILGLYLHPTVSEPLDPSYTVPTWSRPLDISRIARFSSDMFEWGNIELRAKFRRNLWKGLAMRQIRQSVLSEDDQLDLHLSARLLPSDYLKLVTDRKCEASTDFVPAWRVELDPDVFDPFVNAGLPPRDPHPFPDIDDMSESERERFVAQRKKDGKPSKLPAAPSGVSEYRHWIPCEILESCKEGHEIVQAHDKLVERKRKEKAEEEKRKKERALARSSPDKKKAASRSPPKAQTRPETPQSDDPWSDLDEQRARIEQDRAQKARQEMLAQARKSKGKGKAKATLPESPASTGGTLSRLRGSTGGNSYASTSGGNATLDGMGFGKSTKVRSLSPLAKFNIAPLPTPPATANIFSSSASQRRMHSPSSDDSDAPHVSHVAKAKRTSAGMTSPSKARRKPLTPTVEISSGEDEGDSSFEGTLEDFMAARRAKQDPAAKKAARSSAAPRNRSTPARPPGGPTEVVQHATEPADQRQALMAATTAPTAKAVSYSRSQPVKRTKMPSAMPVAAPAPPHGSNARGKRPRASDGHMDLERPRRVKSSRGQKRADATGAAVSDVKPAADSKAVNGSVAQNEGGGGGAYRRVMFASFIKQAFDKRAKGDNEEYNQIIVQFRALLPSASASAAASTSSGQPTATPLSQLRSWLEALTSVVSKLDQSHAPLVETILSIPWAITEESFTIAYSRFVGALVSARTEWLKVVLEKCVKGFKYRASLFLAWTFLRLWDSPASPSGSTYTQSSPHALPHLTRRLVYSRLHALLRLLLSLVPTLSPSLSPLLALHFPSKRESRAAQICYIDNLLNMTEYCSALSEDVLTLVVERALNIDVEIQGEPEDWEEVEEEMLAAEAEKTADGKARAPETAVHDLVDRPMEDESDDSDSDDDDDDEDEGGLDLDNLSSDDDEPDPINDEDAEKKAAAGNRGMSEAAIRKVLDNRAKLDGILKVVLDHLAVAHADTRHLDQSKTNGVRTAVPVAANPFDSAFADSPADEEEATGSRETTPTAADAPSIDAVERRMTLFRTFLDIFDRTLLRTFKTRNVQFVLFYLCSLDPSSSDHFIGVLLGRALFDTDAPSVTRVAAAGYVASFVARAKYVDAGMTRKVVRHLCGYLEGQMEDFARASTLATSISGSRTGVATGGQELPVFYSVSQAVFYIFCFRWKDLLEEEDADDETALFGLDAGRRWLMGLETVKKAVNSSFNPLKVCAQPVVTQFASIAHKTNFMYCYAILDANRRATTYRDTNPPAVAAASAVPPPPLRSVSTSSLLNTLTVQQLHLSTPSPAGTPAPPSVPAAAPRQLLVAEEMDSFFPFDPFKLPLSSVYIDPIYREWEGAEDDESTTSGDHSSSSFDSDEEDTESESDAIAGEGEDDEPAWVKTRGGLAVPGSVTSPASPEDDEFSRSFEAMSLSLSPQHESFGGRHRKSR</sequence>
<comment type="similarity">
    <text evidence="1">Belongs to the RRN3 family.</text>
</comment>
<dbReference type="SUPFAM" id="SSF48371">
    <property type="entry name" value="ARM repeat"/>
    <property type="match status" value="1"/>
</dbReference>
<dbReference type="GO" id="GO:0006281">
    <property type="term" value="P:DNA repair"/>
    <property type="evidence" value="ECO:0007669"/>
    <property type="project" value="UniProtKB-ARBA"/>
</dbReference>
<proteinExistence type="inferred from homology"/>
<dbReference type="SUPFAM" id="SSF47807">
    <property type="entry name" value="5' to 3' exonuclease, C-terminal subdomain"/>
    <property type="match status" value="1"/>
</dbReference>
<dbReference type="InterPro" id="IPR029060">
    <property type="entry name" value="PIN-like_dom_sf"/>
</dbReference>
<feature type="compositionally biased region" description="Basic and acidic residues" evidence="2">
    <location>
        <begin position="593"/>
        <end position="609"/>
    </location>
</feature>
<feature type="compositionally biased region" description="Acidic residues" evidence="2">
    <location>
        <begin position="1212"/>
        <end position="1250"/>
    </location>
</feature>
<evidence type="ECO:0000313" key="5">
    <source>
        <dbReference type="Proteomes" id="UP000777482"/>
    </source>
</evidence>
<feature type="region of interest" description="Disordered" evidence="2">
    <location>
        <begin position="177"/>
        <end position="212"/>
    </location>
</feature>